<dbReference type="WBParaSite" id="RSKR_0000202500.1">
    <property type="protein sequence ID" value="RSKR_0000202500.1"/>
    <property type="gene ID" value="RSKR_0000202500"/>
</dbReference>
<reference evidence="2" key="1">
    <citation type="submission" date="2016-11" db="UniProtKB">
        <authorList>
            <consortium name="WormBaseParasite"/>
        </authorList>
    </citation>
    <scope>IDENTIFICATION</scope>
    <source>
        <strain evidence="2">KR3021</strain>
    </source>
</reference>
<dbReference type="Proteomes" id="UP000095286">
    <property type="component" value="Unplaced"/>
</dbReference>
<protein>
    <submittedName>
        <fullName evidence="2">3'-5' exonuclease domain-containing protein</fullName>
    </submittedName>
</protein>
<organism evidence="1 2">
    <name type="scientific">Rhabditophanes sp. KR3021</name>
    <dbReference type="NCBI Taxonomy" id="114890"/>
    <lineage>
        <taxon>Eukaryota</taxon>
        <taxon>Metazoa</taxon>
        <taxon>Ecdysozoa</taxon>
        <taxon>Nematoda</taxon>
        <taxon>Chromadorea</taxon>
        <taxon>Rhabditida</taxon>
        <taxon>Tylenchina</taxon>
        <taxon>Panagrolaimomorpha</taxon>
        <taxon>Strongyloidoidea</taxon>
        <taxon>Alloionematidae</taxon>
        <taxon>Rhabditophanes</taxon>
    </lineage>
</organism>
<name>A0AC35TLN8_9BILA</name>
<evidence type="ECO:0000313" key="1">
    <source>
        <dbReference type="Proteomes" id="UP000095286"/>
    </source>
</evidence>
<proteinExistence type="predicted"/>
<sequence>MSNTSRIRRNKNAERTKGNYDLYIEVELDSFMTALSNEKDISPEGVESILKTFHKNVRNIIKKRGDSKGKYDVMGSGLRARLIKTAFALHVQNQNTIIQEYQNFFKFDRDPKVTVGALMSCCEKGRVSVEMLEYVLSKDIFWPYIHNPIIIKQYLFLTVNPSEFDKNFLKEKTEKFIKEFNLMKDEFLEICQTSEEALKLDSRKLLSNHGLNLKNVKVVEYFQLLENIKTFFKISGATDKTFGKKVEVYIVSPDIIVDEMRVDPRNKIYYLDKLFSLNQGNGDIKNALLEALTEYDSELAQYWKDLDCKRDAYLSPIEFDSYPRTPYPREGCFSDCWPDKSIHLIMGNNALDALINKVATIDNNYIQYFYATETPFSYFDFKTYSYFEVSRLSVFQLVLEGVYYVIDVKLVGHEKVSALLESYFANINIPKICFSPELYKNLLCHFEVIKSMKNPRNLYFLYNILSKLHTQECKSSPIQEFAKHYMKVFKDANQIQCFHKNVDYDRMSRQVASGTDDVHIPDDILRMVNSAITQGMSALDFPKAIFLCLNQEFDNDLLTNCEWQRRPLLDTMQAYLSIEMSAMVQSIQNIQEYLHKNPLHNDTVFQEMNTIFCGADDL</sequence>
<accession>A0AC35TLN8</accession>
<evidence type="ECO:0000313" key="2">
    <source>
        <dbReference type="WBParaSite" id="RSKR_0000202500.1"/>
    </source>
</evidence>